<accession>A0A0A8B615</accession>
<dbReference type="UniPathway" id="UPA00035">
    <property type="reaction ID" value="UER00044"/>
</dbReference>
<comment type="catalytic activity">
    <reaction evidence="7 8">
        <text>(1S,2R)-1-C-(indol-3-yl)glycerol 3-phosphate + L-serine = D-glyceraldehyde 3-phosphate + L-tryptophan + H2O</text>
        <dbReference type="Rhea" id="RHEA:10532"/>
        <dbReference type="ChEBI" id="CHEBI:15377"/>
        <dbReference type="ChEBI" id="CHEBI:33384"/>
        <dbReference type="ChEBI" id="CHEBI:57912"/>
        <dbReference type="ChEBI" id="CHEBI:58866"/>
        <dbReference type="ChEBI" id="CHEBI:59776"/>
        <dbReference type="EC" id="4.2.1.20"/>
    </reaction>
</comment>
<dbReference type="InterPro" id="IPR013785">
    <property type="entry name" value="Aldolase_TIM"/>
</dbReference>
<dbReference type="AlphaFoldDB" id="A0A0A8B615"/>
<dbReference type="HOGENOM" id="CLU_016734_0_0_11"/>
<dbReference type="EMBL" id="CP009302">
    <property type="protein sequence ID" value="AJC12258.1"/>
    <property type="molecule type" value="Genomic_DNA"/>
</dbReference>
<keyword evidence="4 8" id="KW-0822">Tryptophan biosynthesis</keyword>
<evidence type="ECO:0000256" key="1">
    <source>
        <dbReference type="ARBA" id="ARBA00004733"/>
    </source>
</evidence>
<evidence type="ECO:0000256" key="8">
    <source>
        <dbReference type="HAMAP-Rule" id="MF_00131"/>
    </source>
</evidence>
<comment type="function">
    <text evidence="8">The alpha subunit is responsible for the aldol cleavage of indoleglycerol phosphate to indole and glyceraldehyde 3-phosphate.</text>
</comment>
<dbReference type="HAMAP" id="MF_00131">
    <property type="entry name" value="Trp_synth_alpha"/>
    <property type="match status" value="1"/>
</dbReference>
<organism evidence="10 11">
    <name type="scientific">Berryella intestinalis</name>
    <dbReference type="NCBI Taxonomy" id="1531429"/>
    <lineage>
        <taxon>Bacteria</taxon>
        <taxon>Bacillati</taxon>
        <taxon>Actinomycetota</taxon>
        <taxon>Coriobacteriia</taxon>
        <taxon>Eggerthellales</taxon>
        <taxon>Eggerthellaceae</taxon>
        <taxon>Berryella</taxon>
    </lineage>
</organism>
<dbReference type="PANTHER" id="PTHR43406:SF1">
    <property type="entry name" value="TRYPTOPHAN SYNTHASE ALPHA CHAIN, CHLOROPLASTIC"/>
    <property type="match status" value="1"/>
</dbReference>
<evidence type="ECO:0000256" key="7">
    <source>
        <dbReference type="ARBA" id="ARBA00049047"/>
    </source>
</evidence>
<dbReference type="CDD" id="cd04724">
    <property type="entry name" value="Tryptophan_synthase_alpha"/>
    <property type="match status" value="1"/>
</dbReference>
<dbReference type="KEGG" id="cbac:JI75_05860"/>
<dbReference type="EC" id="4.2.1.20" evidence="8"/>
<dbReference type="InterPro" id="IPR002028">
    <property type="entry name" value="Trp_synthase_suA"/>
</dbReference>
<dbReference type="NCBIfam" id="TIGR00262">
    <property type="entry name" value="trpA"/>
    <property type="match status" value="1"/>
</dbReference>
<evidence type="ECO:0000313" key="11">
    <source>
        <dbReference type="Proteomes" id="UP000031121"/>
    </source>
</evidence>
<comment type="similarity">
    <text evidence="8 9">Belongs to the TrpA family.</text>
</comment>
<comment type="subunit">
    <text evidence="2 8">Tetramer of two alpha and two beta chains.</text>
</comment>
<dbReference type="SUPFAM" id="SSF51366">
    <property type="entry name" value="Ribulose-phoshate binding barrel"/>
    <property type="match status" value="1"/>
</dbReference>
<proteinExistence type="inferred from homology"/>
<evidence type="ECO:0000256" key="3">
    <source>
        <dbReference type="ARBA" id="ARBA00022605"/>
    </source>
</evidence>
<comment type="pathway">
    <text evidence="1 8">Amino-acid biosynthesis; L-tryptophan biosynthesis; L-tryptophan from chorismate: step 5/5.</text>
</comment>
<keyword evidence="11" id="KW-1185">Reference proteome</keyword>
<dbReference type="STRING" id="1531429.JI75_05860"/>
<dbReference type="GO" id="GO:0005829">
    <property type="term" value="C:cytosol"/>
    <property type="evidence" value="ECO:0007669"/>
    <property type="project" value="TreeGrafter"/>
</dbReference>
<gene>
    <name evidence="8" type="primary">trpA</name>
    <name evidence="10" type="ORF">JI75_05860</name>
</gene>
<sequence length="256" mass="27072">MRAAEDRIERALRANGRAFVPYVVAGEPTLEESVRLVADAAESGADLIEVAVPFSDPTAEGEATKRAGLRALERGTSPDDVFHLVRSARSAGVSCPIALVSYANVVFSYGTDRFMRACAEAGADAVMFLDVPLEERSEFAGPAAEHGICIPSVAYPVSEDRLRAIARASEGFVQLVCPPGLPEQQARALVETMREHASIPVAVAHENASPSQAGSLAAIADGLVVNAEVTERMLEEGPESVRSYVRDAAGCVHASR</sequence>
<evidence type="ECO:0000256" key="4">
    <source>
        <dbReference type="ARBA" id="ARBA00022822"/>
    </source>
</evidence>
<name>A0A0A8B615_9ACTN</name>
<keyword evidence="5 8" id="KW-0057">Aromatic amino acid biosynthesis</keyword>
<dbReference type="Proteomes" id="UP000031121">
    <property type="component" value="Chromosome"/>
</dbReference>
<keyword evidence="6 8" id="KW-0456">Lyase</keyword>
<dbReference type="Pfam" id="PF00290">
    <property type="entry name" value="Trp_syntA"/>
    <property type="match status" value="1"/>
</dbReference>
<keyword evidence="3 8" id="KW-0028">Amino-acid biosynthesis</keyword>
<reference evidence="11" key="1">
    <citation type="submission" date="2014-08" db="EMBL/GenBank/DDBJ databases">
        <title>Coriobacteriaceae sp. complete genome.</title>
        <authorList>
            <person name="Looft T."/>
            <person name="Bayles D.O."/>
            <person name="Stanton T.B."/>
        </authorList>
    </citation>
    <scope>NUCLEOTIDE SEQUENCE [LARGE SCALE GENOMIC DNA]</scope>
    <source>
        <strain evidence="11">68-1-3</strain>
    </source>
</reference>
<evidence type="ECO:0000256" key="2">
    <source>
        <dbReference type="ARBA" id="ARBA00011270"/>
    </source>
</evidence>
<evidence type="ECO:0000256" key="9">
    <source>
        <dbReference type="RuleBase" id="RU003662"/>
    </source>
</evidence>
<evidence type="ECO:0000256" key="5">
    <source>
        <dbReference type="ARBA" id="ARBA00023141"/>
    </source>
</evidence>
<dbReference type="GO" id="GO:0004834">
    <property type="term" value="F:tryptophan synthase activity"/>
    <property type="evidence" value="ECO:0007669"/>
    <property type="project" value="UniProtKB-UniRule"/>
</dbReference>
<evidence type="ECO:0000313" key="10">
    <source>
        <dbReference type="EMBL" id="AJC12258.1"/>
    </source>
</evidence>
<feature type="active site" description="Proton acceptor" evidence="8">
    <location>
        <position position="49"/>
    </location>
</feature>
<reference evidence="10 11" key="2">
    <citation type="journal article" date="2015" name="Genome Announc.">
        <title>Complete Genome Sequence of Coriobacteriaceae Strain 68-1-3, a Novel Mucus-Degrading Isolate from the Swine Intestinal Tract.</title>
        <authorList>
            <person name="Looft T."/>
            <person name="Bayles D.O."/>
            <person name="Alt D.P."/>
            <person name="Stanton T.B."/>
        </authorList>
    </citation>
    <scope>NUCLEOTIDE SEQUENCE [LARGE SCALE GENOMIC DNA]</scope>
    <source>
        <strain evidence="10 11">68-1-3</strain>
    </source>
</reference>
<dbReference type="InterPro" id="IPR011060">
    <property type="entry name" value="RibuloseP-bd_barrel"/>
</dbReference>
<dbReference type="PANTHER" id="PTHR43406">
    <property type="entry name" value="TRYPTOPHAN SYNTHASE, ALPHA CHAIN"/>
    <property type="match status" value="1"/>
</dbReference>
<protein>
    <recommendedName>
        <fullName evidence="8">Tryptophan synthase alpha chain</fullName>
        <ecNumber evidence="8">4.2.1.20</ecNumber>
    </recommendedName>
</protein>
<feature type="active site" description="Proton acceptor" evidence="8">
    <location>
        <position position="60"/>
    </location>
</feature>
<dbReference type="Gene3D" id="3.20.20.70">
    <property type="entry name" value="Aldolase class I"/>
    <property type="match status" value="1"/>
</dbReference>
<evidence type="ECO:0000256" key="6">
    <source>
        <dbReference type="ARBA" id="ARBA00023239"/>
    </source>
</evidence>